<feature type="non-terminal residue" evidence="1">
    <location>
        <position position="1"/>
    </location>
</feature>
<dbReference type="Proteomes" id="UP000789901">
    <property type="component" value="Unassembled WGS sequence"/>
</dbReference>
<protein>
    <submittedName>
        <fullName evidence="1">15129_t:CDS:1</fullName>
    </submittedName>
</protein>
<gene>
    <name evidence="1" type="ORF">GMARGA_LOCUS39725</name>
</gene>
<keyword evidence="2" id="KW-1185">Reference proteome</keyword>
<name>A0ABN7XA14_GIGMA</name>
<organism evidence="1 2">
    <name type="scientific">Gigaspora margarita</name>
    <dbReference type="NCBI Taxonomy" id="4874"/>
    <lineage>
        <taxon>Eukaryota</taxon>
        <taxon>Fungi</taxon>
        <taxon>Fungi incertae sedis</taxon>
        <taxon>Mucoromycota</taxon>
        <taxon>Glomeromycotina</taxon>
        <taxon>Glomeromycetes</taxon>
        <taxon>Diversisporales</taxon>
        <taxon>Gigasporaceae</taxon>
        <taxon>Gigaspora</taxon>
    </lineage>
</organism>
<evidence type="ECO:0000313" key="2">
    <source>
        <dbReference type="Proteomes" id="UP000789901"/>
    </source>
</evidence>
<feature type="non-terminal residue" evidence="1">
    <location>
        <position position="59"/>
    </location>
</feature>
<dbReference type="EMBL" id="CAJVQB010096328">
    <property type="protein sequence ID" value="CAG8849455.1"/>
    <property type="molecule type" value="Genomic_DNA"/>
</dbReference>
<comment type="caution">
    <text evidence="1">The sequence shown here is derived from an EMBL/GenBank/DDBJ whole genome shotgun (WGS) entry which is preliminary data.</text>
</comment>
<proteinExistence type="predicted"/>
<evidence type="ECO:0000313" key="1">
    <source>
        <dbReference type="EMBL" id="CAG8849455.1"/>
    </source>
</evidence>
<sequence>ALDRILRLNENDFKEFTDINKVNNECESICKANLKVFGKVTLKKFIANSDIDVQEFITK</sequence>
<accession>A0ABN7XA14</accession>
<reference evidence="1 2" key="1">
    <citation type="submission" date="2021-06" db="EMBL/GenBank/DDBJ databases">
        <authorList>
            <person name="Kallberg Y."/>
            <person name="Tangrot J."/>
            <person name="Rosling A."/>
        </authorList>
    </citation>
    <scope>NUCLEOTIDE SEQUENCE [LARGE SCALE GENOMIC DNA]</scope>
    <source>
        <strain evidence="1 2">120-4 pot B 10/14</strain>
    </source>
</reference>